<feature type="domain" description="ATP-grasp" evidence="5">
    <location>
        <begin position="107"/>
        <end position="299"/>
    </location>
</feature>
<dbReference type="Gene3D" id="3.40.50.20">
    <property type="match status" value="1"/>
</dbReference>
<proteinExistence type="predicted"/>
<dbReference type="SUPFAM" id="SSF56059">
    <property type="entry name" value="Glutathione synthetase ATP-binding domain-like"/>
    <property type="match status" value="1"/>
</dbReference>
<evidence type="ECO:0000313" key="7">
    <source>
        <dbReference type="Proteomes" id="UP001321786"/>
    </source>
</evidence>
<evidence type="ECO:0000256" key="4">
    <source>
        <dbReference type="PROSITE-ProRule" id="PRU00409"/>
    </source>
</evidence>
<dbReference type="InterPro" id="IPR052032">
    <property type="entry name" value="ATP-dep_AA_Ligase"/>
</dbReference>
<dbReference type="KEGG" id="hprf:HLPR_08490"/>
<dbReference type="Pfam" id="PF13535">
    <property type="entry name" value="ATP-grasp_4"/>
    <property type="match status" value="1"/>
</dbReference>
<dbReference type="SUPFAM" id="SSF52440">
    <property type="entry name" value="PreATP-grasp domain"/>
    <property type="match status" value="1"/>
</dbReference>
<keyword evidence="1" id="KW-0436">Ligase</keyword>
<protein>
    <recommendedName>
        <fullName evidence="5">ATP-grasp domain-containing protein</fullName>
    </recommendedName>
</protein>
<accession>A0AAU9EGH9</accession>
<keyword evidence="3 4" id="KW-0067">ATP-binding</keyword>
<dbReference type="SMART" id="SM01209">
    <property type="entry name" value="GARS_A"/>
    <property type="match status" value="1"/>
</dbReference>
<keyword evidence="7" id="KW-1185">Reference proteome</keyword>
<dbReference type="GO" id="GO:0016874">
    <property type="term" value="F:ligase activity"/>
    <property type="evidence" value="ECO:0007669"/>
    <property type="project" value="UniProtKB-KW"/>
</dbReference>
<evidence type="ECO:0000256" key="1">
    <source>
        <dbReference type="ARBA" id="ARBA00022598"/>
    </source>
</evidence>
<dbReference type="GO" id="GO:0005524">
    <property type="term" value="F:ATP binding"/>
    <property type="evidence" value="ECO:0007669"/>
    <property type="project" value="UniProtKB-UniRule"/>
</dbReference>
<keyword evidence="2 4" id="KW-0547">Nucleotide-binding</keyword>
<dbReference type="Proteomes" id="UP001321786">
    <property type="component" value="Chromosome"/>
</dbReference>
<dbReference type="InterPro" id="IPR011761">
    <property type="entry name" value="ATP-grasp"/>
</dbReference>
<dbReference type="AlphaFoldDB" id="A0AAU9EGH9"/>
<evidence type="ECO:0000259" key="5">
    <source>
        <dbReference type="PROSITE" id="PS50975"/>
    </source>
</evidence>
<reference evidence="6 7" key="1">
    <citation type="submission" date="2023-08" db="EMBL/GenBank/DDBJ databases">
        <title>Helicovermis profunda gen. nov., sp. nov., a novel mesophilic, fermentative bacterium within the Bacillota from a deep-sea hydrothermal vent chimney.</title>
        <authorList>
            <person name="Miyazaki U."/>
            <person name="Mizutani D."/>
            <person name="Hashimoto Y."/>
            <person name="Tame A."/>
            <person name="Sawayama S."/>
            <person name="Miyazaki J."/>
            <person name="Takai K."/>
            <person name="Nakagawa S."/>
        </authorList>
    </citation>
    <scope>NUCLEOTIDE SEQUENCE [LARGE SCALE GENOMIC DNA]</scope>
    <source>
        <strain evidence="6 7">S502</strain>
    </source>
</reference>
<dbReference type="GO" id="GO:0046872">
    <property type="term" value="F:metal ion binding"/>
    <property type="evidence" value="ECO:0007669"/>
    <property type="project" value="InterPro"/>
</dbReference>
<dbReference type="PROSITE" id="PS50975">
    <property type="entry name" value="ATP_GRASP"/>
    <property type="match status" value="1"/>
</dbReference>
<evidence type="ECO:0000313" key="6">
    <source>
        <dbReference type="EMBL" id="BEP28518.1"/>
    </source>
</evidence>
<dbReference type="InterPro" id="IPR016185">
    <property type="entry name" value="PreATP-grasp_dom_sf"/>
</dbReference>
<name>A0AAU9EGH9_9FIRM</name>
<dbReference type="EMBL" id="AP028654">
    <property type="protein sequence ID" value="BEP28518.1"/>
    <property type="molecule type" value="Genomic_DNA"/>
</dbReference>
<dbReference type="InterPro" id="IPR013815">
    <property type="entry name" value="ATP_grasp_subdomain_1"/>
</dbReference>
<evidence type="ECO:0000256" key="2">
    <source>
        <dbReference type="ARBA" id="ARBA00022741"/>
    </source>
</evidence>
<organism evidence="6 7">
    <name type="scientific">Helicovermis profundi</name>
    <dbReference type="NCBI Taxonomy" id="3065157"/>
    <lineage>
        <taxon>Bacteria</taxon>
        <taxon>Bacillati</taxon>
        <taxon>Bacillota</taxon>
        <taxon>Clostridia</taxon>
        <taxon>Helicovermis</taxon>
    </lineage>
</organism>
<dbReference type="Gene3D" id="3.30.470.20">
    <property type="entry name" value="ATP-grasp fold, B domain"/>
    <property type="match status" value="1"/>
</dbReference>
<dbReference type="Gene3D" id="3.30.1490.20">
    <property type="entry name" value="ATP-grasp fold, A domain"/>
    <property type="match status" value="1"/>
</dbReference>
<evidence type="ECO:0000256" key="3">
    <source>
        <dbReference type="ARBA" id="ARBA00022840"/>
    </source>
</evidence>
<sequence length="417" mass="47696">MKVMILGAGKLQVNAIKKVIEMGHEVVAVDYYEDSIGKKIASYSELADAFNYEECLRVAVKHNIDGIFTVGTDQPVLTASKVSEKLNLPYCINSVVARNVTNKAYMKKIFSKKNIPTVKYLLVDKEYDYSDFNLKFPLVIKPVDSQGQRGIFVVNNIEEIKEKFKDVIKFSRDTVILVEEYYKNTEVTVTGWVNKGNTTILAITDRVTFEDDKFIGICTSHEFPTRHMESYSEKIEELTKDIVKAFNIEEGPIYFQMLVGNEGVKVNEIACRIGGAYEDIFIPLLTGIDILKMRINSALGLKIDYSKLEKYDYKNNNKFLSSQLFFANKGRVDKINDCEENSKIDYLVSYDYNYRIDDIIGNIENATQRAGYFIVLADSLEAKKSYINEIYNVLYIKNKDNKNLMIKGIDLLTKKNT</sequence>
<dbReference type="PANTHER" id="PTHR43585">
    <property type="entry name" value="FUMIPYRROLE BIOSYNTHESIS PROTEIN C"/>
    <property type="match status" value="1"/>
</dbReference>
<gene>
    <name evidence="6" type="ORF">HLPR_08490</name>
</gene>
<dbReference type="PANTHER" id="PTHR43585:SF2">
    <property type="entry name" value="ATP-GRASP ENZYME FSQD"/>
    <property type="match status" value="1"/>
</dbReference>